<organism evidence="1">
    <name type="scientific">Setaria italica</name>
    <name type="common">Foxtail millet</name>
    <name type="synonym">Panicum italicum</name>
    <dbReference type="NCBI Taxonomy" id="4555"/>
    <lineage>
        <taxon>Eukaryota</taxon>
        <taxon>Viridiplantae</taxon>
        <taxon>Streptophyta</taxon>
        <taxon>Embryophyta</taxon>
        <taxon>Tracheophyta</taxon>
        <taxon>Spermatophyta</taxon>
        <taxon>Magnoliopsida</taxon>
        <taxon>Liliopsida</taxon>
        <taxon>Poales</taxon>
        <taxon>Poaceae</taxon>
        <taxon>PACMAD clade</taxon>
        <taxon>Panicoideae</taxon>
        <taxon>Panicodae</taxon>
        <taxon>Paniceae</taxon>
        <taxon>Cenchrinae</taxon>
        <taxon>Setaria</taxon>
    </lineage>
</organism>
<gene>
    <name evidence="1" type="ORF">SETIT_7G068800v2</name>
</gene>
<sequence>MQENDVHVVKEKTEYLDPYAICKVKHNFPCKWGDSHGKLAKLKTQKERRAKQLEEKKSYEEGFSLHSAYDDYGLPSTTLPEEGFITPRDRKKWLYAQTFHATSNHLVLYIAGITCASTAGCSEDTQLILNVSRLHEQQLLNTNANLCRFILREVVNPMGIFYYTEYELAQDDKYISLHEWENQVYRQG</sequence>
<accession>A0A368RT52</accession>
<dbReference type="AlphaFoldDB" id="A0A368RT52"/>
<name>A0A368RT52_SETIT</name>
<proteinExistence type="predicted"/>
<dbReference type="EMBL" id="CM003534">
    <property type="protein sequence ID" value="RCV33254.1"/>
    <property type="molecule type" value="Genomic_DNA"/>
</dbReference>
<protein>
    <submittedName>
        <fullName evidence="1">Uncharacterized protein</fullName>
    </submittedName>
</protein>
<reference evidence="1" key="2">
    <citation type="submission" date="2015-07" db="EMBL/GenBank/DDBJ databases">
        <authorList>
            <person name="Noorani M."/>
        </authorList>
    </citation>
    <scope>NUCLEOTIDE SEQUENCE</scope>
    <source>
        <strain evidence="1">Yugu1</strain>
    </source>
</reference>
<evidence type="ECO:0000313" key="1">
    <source>
        <dbReference type="EMBL" id="RCV33254.1"/>
    </source>
</evidence>
<reference evidence="1" key="1">
    <citation type="journal article" date="2012" name="Nat. Biotechnol.">
        <title>Reference genome sequence of the model plant Setaria.</title>
        <authorList>
            <person name="Bennetzen J.L."/>
            <person name="Schmutz J."/>
            <person name="Wang H."/>
            <person name="Percifield R."/>
            <person name="Hawkins J."/>
            <person name="Pontaroli A.C."/>
            <person name="Estep M."/>
            <person name="Feng L."/>
            <person name="Vaughn J.N."/>
            <person name="Grimwood J."/>
            <person name="Jenkins J."/>
            <person name="Barry K."/>
            <person name="Lindquist E."/>
            <person name="Hellsten U."/>
            <person name="Deshpande S."/>
            <person name="Wang X."/>
            <person name="Wu X."/>
            <person name="Mitros T."/>
            <person name="Triplett J."/>
            <person name="Yang X."/>
            <person name="Ye C.Y."/>
            <person name="Mauro-Herrera M."/>
            <person name="Wang L."/>
            <person name="Li P."/>
            <person name="Sharma M."/>
            <person name="Sharma R."/>
            <person name="Ronald P.C."/>
            <person name="Panaud O."/>
            <person name="Kellogg E.A."/>
            <person name="Brutnell T.P."/>
            <person name="Doust A.N."/>
            <person name="Tuskan G.A."/>
            <person name="Rokhsar D."/>
            <person name="Devos K.M."/>
        </authorList>
    </citation>
    <scope>NUCLEOTIDE SEQUENCE [LARGE SCALE GENOMIC DNA]</scope>
    <source>
        <strain evidence="1">Yugu1</strain>
    </source>
</reference>